<name>A0A1U7CZX1_9RHOB</name>
<feature type="binding site" evidence="5">
    <location>
        <begin position="72"/>
        <end position="75"/>
    </location>
    <ligand>
        <name>NADP(+)</name>
        <dbReference type="ChEBI" id="CHEBI:58349"/>
    </ligand>
</feature>
<dbReference type="PIRSF" id="PIRSF000193">
    <property type="entry name" value="Pyrrol-5-carb_rd"/>
    <property type="match status" value="1"/>
</dbReference>
<evidence type="ECO:0000256" key="1">
    <source>
        <dbReference type="ARBA" id="ARBA00005525"/>
    </source>
</evidence>
<evidence type="ECO:0000259" key="7">
    <source>
        <dbReference type="Pfam" id="PF14748"/>
    </source>
</evidence>
<keyword evidence="3 4" id="KW-0560">Oxidoreductase</keyword>
<feature type="domain" description="Pyrroline-5-carboxylate reductase catalytic N-terminal" evidence="6">
    <location>
        <begin position="6"/>
        <end position="96"/>
    </location>
</feature>
<dbReference type="RefSeq" id="WP_076622053.1">
    <property type="nucleotide sequence ID" value="NZ_BMEW01000002.1"/>
</dbReference>
<proteinExistence type="inferred from homology"/>
<dbReference type="Pfam" id="PF03807">
    <property type="entry name" value="F420_oxidored"/>
    <property type="match status" value="1"/>
</dbReference>
<dbReference type="HAMAP" id="MF_01925">
    <property type="entry name" value="P5C_reductase"/>
    <property type="match status" value="1"/>
</dbReference>
<evidence type="ECO:0000313" key="9">
    <source>
        <dbReference type="Proteomes" id="UP000186559"/>
    </source>
</evidence>
<comment type="catalytic activity">
    <reaction evidence="4">
        <text>L-proline + NAD(+) = (S)-1-pyrroline-5-carboxylate + NADH + 2 H(+)</text>
        <dbReference type="Rhea" id="RHEA:14105"/>
        <dbReference type="ChEBI" id="CHEBI:15378"/>
        <dbReference type="ChEBI" id="CHEBI:17388"/>
        <dbReference type="ChEBI" id="CHEBI:57540"/>
        <dbReference type="ChEBI" id="CHEBI:57945"/>
        <dbReference type="ChEBI" id="CHEBI:60039"/>
        <dbReference type="EC" id="1.5.1.2"/>
    </reaction>
</comment>
<reference evidence="8 9" key="1">
    <citation type="submission" date="2016-03" db="EMBL/GenBank/DDBJ databases">
        <title>Deep-sea bacteria in the southern Pacific.</title>
        <authorList>
            <person name="Tang K."/>
        </authorList>
    </citation>
    <scope>NUCLEOTIDE SEQUENCE [LARGE SCALE GENOMIC DNA]</scope>
    <source>
        <strain evidence="8 9">JLT2016</strain>
    </source>
</reference>
<comment type="catalytic activity">
    <reaction evidence="4">
        <text>L-proline + NADP(+) = (S)-1-pyrroline-5-carboxylate + NADPH + 2 H(+)</text>
        <dbReference type="Rhea" id="RHEA:14109"/>
        <dbReference type="ChEBI" id="CHEBI:15378"/>
        <dbReference type="ChEBI" id="CHEBI:17388"/>
        <dbReference type="ChEBI" id="CHEBI:57783"/>
        <dbReference type="ChEBI" id="CHEBI:58349"/>
        <dbReference type="ChEBI" id="CHEBI:60039"/>
        <dbReference type="EC" id="1.5.1.2"/>
    </reaction>
</comment>
<dbReference type="GO" id="GO:0055129">
    <property type="term" value="P:L-proline biosynthetic process"/>
    <property type="evidence" value="ECO:0007669"/>
    <property type="project" value="UniProtKB-UniRule"/>
</dbReference>
<evidence type="ECO:0000256" key="3">
    <source>
        <dbReference type="ARBA" id="ARBA00023002"/>
    </source>
</evidence>
<keyword evidence="4" id="KW-0963">Cytoplasm</keyword>
<dbReference type="EMBL" id="CP014796">
    <property type="protein sequence ID" value="APX21390.1"/>
    <property type="molecule type" value="Genomic_DNA"/>
</dbReference>
<evidence type="ECO:0000313" key="8">
    <source>
        <dbReference type="EMBL" id="APX21390.1"/>
    </source>
</evidence>
<dbReference type="InterPro" id="IPR000304">
    <property type="entry name" value="Pyrroline-COOH_reductase"/>
</dbReference>
<dbReference type="EC" id="1.5.1.2" evidence="4"/>
<comment type="similarity">
    <text evidence="1 4">Belongs to the pyrroline-5-carboxylate reductase family.</text>
</comment>
<gene>
    <name evidence="4" type="primary">proC</name>
    <name evidence="8" type="ORF">Ga0080559_TMP594</name>
</gene>
<dbReference type="PANTHER" id="PTHR11645:SF0">
    <property type="entry name" value="PYRROLINE-5-CARBOXYLATE REDUCTASE 3"/>
    <property type="match status" value="1"/>
</dbReference>
<dbReference type="KEGG" id="tpro:Ga0080559_TMP594"/>
<dbReference type="InterPro" id="IPR028939">
    <property type="entry name" value="P5C_Rdtase_cat_N"/>
</dbReference>
<evidence type="ECO:0000256" key="5">
    <source>
        <dbReference type="PIRSR" id="PIRSR000193-1"/>
    </source>
</evidence>
<dbReference type="STRING" id="1229727.Ga0080559_TMP594"/>
<sequence length="264" mass="27245">MKRAERIGIVGGTGMLGSAIIEGLLSSGTVTAKTISVLSRSGQPGFLARHPGLDITTDADRLCENCGTLLLAVPPAAAATLRLPAADHLVLSVMAGVTRDRLSEITGSHRVVRAMSSPAAALGLAYTPWVASDGVTAEDRHRTTALFGAIGLTDALDEEAHLDHFTALTGPVPGFVAFFADAMTAHAETQGIPPEAADWAIRQLFLAAGRMMAEDTLSPAGHVRQMIDYAGTTAAGLQAMEDSPIRGLISEGLAAAAAKAREIG</sequence>
<protein>
    <recommendedName>
        <fullName evidence="4">Pyrroline-5-carboxylate reductase</fullName>
        <shortName evidence="4">P5C reductase</shortName>
        <shortName evidence="4">P5CR</shortName>
        <ecNumber evidence="4">1.5.1.2</ecNumber>
    </recommendedName>
    <alternativeName>
        <fullName evidence="4">PCA reductase</fullName>
    </alternativeName>
</protein>
<dbReference type="Proteomes" id="UP000186559">
    <property type="component" value="Chromosome"/>
</dbReference>
<feature type="binding site" evidence="5">
    <location>
        <position position="39"/>
    </location>
    <ligand>
        <name>NADP(+)</name>
        <dbReference type="ChEBI" id="CHEBI:58349"/>
    </ligand>
</feature>
<keyword evidence="4" id="KW-0641">Proline biosynthesis</keyword>
<dbReference type="AlphaFoldDB" id="A0A1U7CZX1"/>
<dbReference type="Gene3D" id="3.40.50.720">
    <property type="entry name" value="NAD(P)-binding Rossmann-like Domain"/>
    <property type="match status" value="1"/>
</dbReference>
<comment type="subcellular location">
    <subcellularLocation>
        <location evidence="4">Cytoplasm</location>
    </subcellularLocation>
</comment>
<dbReference type="InterPro" id="IPR008927">
    <property type="entry name" value="6-PGluconate_DH-like_C_sf"/>
</dbReference>
<dbReference type="UniPathway" id="UPA00098">
    <property type="reaction ID" value="UER00361"/>
</dbReference>
<dbReference type="InterPro" id="IPR036291">
    <property type="entry name" value="NAD(P)-bd_dom_sf"/>
</dbReference>
<keyword evidence="2 4" id="KW-0521">NADP</keyword>
<accession>A0A1U7CZX1</accession>
<dbReference type="GO" id="GO:0004735">
    <property type="term" value="F:pyrroline-5-carboxylate reductase activity"/>
    <property type="evidence" value="ECO:0007669"/>
    <property type="project" value="UniProtKB-UniRule"/>
</dbReference>
<evidence type="ECO:0000256" key="4">
    <source>
        <dbReference type="HAMAP-Rule" id="MF_01925"/>
    </source>
</evidence>
<dbReference type="InterPro" id="IPR029036">
    <property type="entry name" value="P5CR_dimer"/>
</dbReference>
<comment type="pathway">
    <text evidence="4">Amino-acid biosynthesis; L-proline biosynthesis; L-proline from L-glutamate 5-semialdehyde: step 1/1.</text>
</comment>
<dbReference type="SUPFAM" id="SSF51735">
    <property type="entry name" value="NAD(P)-binding Rossmann-fold domains"/>
    <property type="match status" value="1"/>
</dbReference>
<comment type="function">
    <text evidence="4">Catalyzes the reduction of 1-pyrroline-5-carboxylate (PCA) to L-proline.</text>
</comment>
<dbReference type="Pfam" id="PF14748">
    <property type="entry name" value="P5CR_dimer"/>
    <property type="match status" value="1"/>
</dbReference>
<feature type="domain" description="Pyrroline-5-carboxylate reductase dimerisation" evidence="7">
    <location>
        <begin position="159"/>
        <end position="262"/>
    </location>
</feature>
<dbReference type="GO" id="GO:0005737">
    <property type="term" value="C:cytoplasm"/>
    <property type="evidence" value="ECO:0007669"/>
    <property type="project" value="UniProtKB-SubCell"/>
</dbReference>
<evidence type="ECO:0000259" key="6">
    <source>
        <dbReference type="Pfam" id="PF03807"/>
    </source>
</evidence>
<keyword evidence="4" id="KW-0028">Amino-acid biosynthesis</keyword>
<dbReference type="SUPFAM" id="SSF48179">
    <property type="entry name" value="6-phosphogluconate dehydrogenase C-terminal domain-like"/>
    <property type="match status" value="1"/>
</dbReference>
<keyword evidence="9" id="KW-1185">Reference proteome</keyword>
<organism evidence="8 9">
    <name type="scientific">Salipiger profundus</name>
    <dbReference type="NCBI Taxonomy" id="1229727"/>
    <lineage>
        <taxon>Bacteria</taxon>
        <taxon>Pseudomonadati</taxon>
        <taxon>Pseudomonadota</taxon>
        <taxon>Alphaproteobacteria</taxon>
        <taxon>Rhodobacterales</taxon>
        <taxon>Roseobacteraceae</taxon>
        <taxon>Salipiger</taxon>
    </lineage>
</organism>
<dbReference type="Gene3D" id="1.10.3730.10">
    <property type="entry name" value="ProC C-terminal domain-like"/>
    <property type="match status" value="1"/>
</dbReference>
<dbReference type="PANTHER" id="PTHR11645">
    <property type="entry name" value="PYRROLINE-5-CARBOXYLATE REDUCTASE"/>
    <property type="match status" value="1"/>
</dbReference>
<evidence type="ECO:0000256" key="2">
    <source>
        <dbReference type="ARBA" id="ARBA00022857"/>
    </source>
</evidence>